<dbReference type="Proteomes" id="UP000320055">
    <property type="component" value="Unassembled WGS sequence"/>
</dbReference>
<evidence type="ECO:0000313" key="2">
    <source>
        <dbReference type="Proteomes" id="UP000320055"/>
    </source>
</evidence>
<dbReference type="EMBL" id="CAACVJ010000094">
    <property type="protein sequence ID" value="VEP13106.1"/>
    <property type="molecule type" value="Genomic_DNA"/>
</dbReference>
<protein>
    <submittedName>
        <fullName evidence="1">Uncharacterized protein</fullName>
    </submittedName>
</protein>
<keyword evidence="2" id="KW-1185">Reference proteome</keyword>
<evidence type="ECO:0000313" key="1">
    <source>
        <dbReference type="EMBL" id="VEP13106.1"/>
    </source>
</evidence>
<name>A0A563VNT2_9CYAN</name>
<dbReference type="AlphaFoldDB" id="A0A563VNT2"/>
<organism evidence="1 2">
    <name type="scientific">Hyella patelloides LEGE 07179</name>
    <dbReference type="NCBI Taxonomy" id="945734"/>
    <lineage>
        <taxon>Bacteria</taxon>
        <taxon>Bacillati</taxon>
        <taxon>Cyanobacteriota</taxon>
        <taxon>Cyanophyceae</taxon>
        <taxon>Pleurocapsales</taxon>
        <taxon>Hyellaceae</taxon>
        <taxon>Hyella</taxon>
    </lineage>
</organism>
<sequence length="79" mass="9284">MKKSIATYHNGVRFYSKTISLKFPDKIKSYQKRMNNKGLVLVKEQEQSGFLYMRYVSDRDKEKYLAKPESTVKVTDLKG</sequence>
<gene>
    <name evidence="1" type="ORF">H1P_1830004</name>
</gene>
<proteinExistence type="predicted"/>
<reference evidence="1 2" key="1">
    <citation type="submission" date="2019-01" db="EMBL/GenBank/DDBJ databases">
        <authorList>
            <person name="Brito A."/>
        </authorList>
    </citation>
    <scope>NUCLEOTIDE SEQUENCE [LARGE SCALE GENOMIC DNA]</scope>
    <source>
        <strain evidence="1">1</strain>
    </source>
</reference>
<accession>A0A563VNT2</accession>